<organism evidence="1 2">
    <name type="scientific">Nemania bipapillata</name>
    <dbReference type="NCBI Taxonomy" id="110536"/>
    <lineage>
        <taxon>Eukaryota</taxon>
        <taxon>Fungi</taxon>
        <taxon>Dikarya</taxon>
        <taxon>Ascomycota</taxon>
        <taxon>Pezizomycotina</taxon>
        <taxon>Sordariomycetes</taxon>
        <taxon>Xylariomycetidae</taxon>
        <taxon>Xylariales</taxon>
        <taxon>Xylariaceae</taxon>
        <taxon>Nemania</taxon>
    </lineage>
</organism>
<sequence length="148" mass="15442">MPFEIIPLIVDAVEGAVLGSGIGGSVAEYCNNNPHVARCANKRDILNTEGIPRMQFARQDTGPCNVPQYNFDLCHDQLAGVHIDSSIPAPGEARFDGVPPACMVLATTLTGACGASGPGVFPCGSACLYYTQLTDEELATLSSAIKGK</sequence>
<keyword evidence="2" id="KW-1185">Reference proteome</keyword>
<evidence type="ECO:0000313" key="1">
    <source>
        <dbReference type="EMBL" id="KAJ8115698.1"/>
    </source>
</evidence>
<gene>
    <name evidence="1" type="ORF">ONZ43_g4610</name>
</gene>
<name>A0ACC2IKH0_9PEZI</name>
<dbReference type="Proteomes" id="UP001153334">
    <property type="component" value="Unassembled WGS sequence"/>
</dbReference>
<protein>
    <submittedName>
        <fullName evidence="1">Uncharacterized protein</fullName>
    </submittedName>
</protein>
<accession>A0ACC2IKH0</accession>
<reference evidence="1" key="1">
    <citation type="submission" date="2022-11" db="EMBL/GenBank/DDBJ databases">
        <title>Genome Sequence of Nemania bipapillata.</title>
        <authorList>
            <person name="Buettner E."/>
        </authorList>
    </citation>
    <scope>NUCLEOTIDE SEQUENCE</scope>
    <source>
        <strain evidence="1">CP14</strain>
    </source>
</reference>
<comment type="caution">
    <text evidence="1">The sequence shown here is derived from an EMBL/GenBank/DDBJ whole genome shotgun (WGS) entry which is preliminary data.</text>
</comment>
<evidence type="ECO:0000313" key="2">
    <source>
        <dbReference type="Proteomes" id="UP001153334"/>
    </source>
</evidence>
<proteinExistence type="predicted"/>
<dbReference type="EMBL" id="JAPESX010001272">
    <property type="protein sequence ID" value="KAJ8115698.1"/>
    <property type="molecule type" value="Genomic_DNA"/>
</dbReference>